<comment type="caution">
    <text evidence="1">The sequence shown here is derived from an EMBL/GenBank/DDBJ whole genome shotgun (WGS) entry which is preliminary data.</text>
</comment>
<dbReference type="AlphaFoldDB" id="A0A812DGT4"/>
<sequence length="150" mass="16506">MLELVQQSRRLDLPRFLAGIRDEHAVRLAVGEVTNVLLDFSADRRHVTAHVRSDLGVAPASIIVDCLLDGGDELVSHNGRRTNVVGLSFGSKLVLVLTRLPLPPNIHDHGPLEPKSSHHFSRLLPDAKKATTADLRSYSILEKGREKNVS</sequence>
<evidence type="ECO:0000313" key="2">
    <source>
        <dbReference type="Proteomes" id="UP000597762"/>
    </source>
</evidence>
<dbReference type="Proteomes" id="UP000597762">
    <property type="component" value="Unassembled WGS sequence"/>
</dbReference>
<accession>A0A812DGT4</accession>
<protein>
    <submittedName>
        <fullName evidence="1">Uncharacterized protein</fullName>
    </submittedName>
</protein>
<dbReference type="EMBL" id="CAHIKZ030003194">
    <property type="protein sequence ID" value="CAE1297379.1"/>
    <property type="molecule type" value="Genomic_DNA"/>
</dbReference>
<name>A0A812DGT4_ACAPH</name>
<evidence type="ECO:0000313" key="1">
    <source>
        <dbReference type="EMBL" id="CAE1297379.1"/>
    </source>
</evidence>
<proteinExistence type="predicted"/>
<gene>
    <name evidence="1" type="ORF">SPHA_51971</name>
</gene>
<reference evidence="1" key="1">
    <citation type="submission" date="2021-01" db="EMBL/GenBank/DDBJ databases">
        <authorList>
            <person name="Li R."/>
            <person name="Bekaert M."/>
        </authorList>
    </citation>
    <scope>NUCLEOTIDE SEQUENCE</scope>
    <source>
        <strain evidence="1">Farmed</strain>
    </source>
</reference>
<organism evidence="1 2">
    <name type="scientific">Acanthosepion pharaonis</name>
    <name type="common">Pharaoh cuttlefish</name>
    <name type="synonym">Sepia pharaonis</name>
    <dbReference type="NCBI Taxonomy" id="158019"/>
    <lineage>
        <taxon>Eukaryota</taxon>
        <taxon>Metazoa</taxon>
        <taxon>Spiralia</taxon>
        <taxon>Lophotrochozoa</taxon>
        <taxon>Mollusca</taxon>
        <taxon>Cephalopoda</taxon>
        <taxon>Coleoidea</taxon>
        <taxon>Decapodiformes</taxon>
        <taxon>Sepiida</taxon>
        <taxon>Sepiina</taxon>
        <taxon>Sepiidae</taxon>
        <taxon>Acanthosepion</taxon>
    </lineage>
</organism>
<keyword evidence="2" id="KW-1185">Reference proteome</keyword>